<accession>A0AAD9PFA9</accession>
<evidence type="ECO:0000313" key="1">
    <source>
        <dbReference type="EMBL" id="KAK2193762.1"/>
    </source>
</evidence>
<dbReference type="Proteomes" id="UP001209878">
    <property type="component" value="Unassembled WGS sequence"/>
</dbReference>
<proteinExistence type="predicted"/>
<organism evidence="1 2">
    <name type="scientific">Ridgeia piscesae</name>
    <name type="common">Tubeworm</name>
    <dbReference type="NCBI Taxonomy" id="27915"/>
    <lineage>
        <taxon>Eukaryota</taxon>
        <taxon>Metazoa</taxon>
        <taxon>Spiralia</taxon>
        <taxon>Lophotrochozoa</taxon>
        <taxon>Annelida</taxon>
        <taxon>Polychaeta</taxon>
        <taxon>Sedentaria</taxon>
        <taxon>Canalipalpata</taxon>
        <taxon>Sabellida</taxon>
        <taxon>Siboglinidae</taxon>
        <taxon>Ridgeia</taxon>
    </lineage>
</organism>
<dbReference type="AlphaFoldDB" id="A0AAD9PFA9"/>
<evidence type="ECO:0000313" key="2">
    <source>
        <dbReference type="Proteomes" id="UP001209878"/>
    </source>
</evidence>
<keyword evidence="2" id="KW-1185">Reference proteome</keyword>
<dbReference type="EMBL" id="JAODUO010000007">
    <property type="protein sequence ID" value="KAK2193762.1"/>
    <property type="molecule type" value="Genomic_DNA"/>
</dbReference>
<comment type="caution">
    <text evidence="1">The sequence shown here is derived from an EMBL/GenBank/DDBJ whole genome shotgun (WGS) entry which is preliminary data.</text>
</comment>
<name>A0AAD9PFA9_RIDPI</name>
<protein>
    <submittedName>
        <fullName evidence="1">Uncharacterized protein</fullName>
    </submittedName>
</protein>
<reference evidence="1" key="1">
    <citation type="journal article" date="2023" name="Mol. Biol. Evol.">
        <title>Third-Generation Sequencing Reveals the Adaptive Role of the Epigenome in Three Deep-Sea Polychaetes.</title>
        <authorList>
            <person name="Perez M."/>
            <person name="Aroh O."/>
            <person name="Sun Y."/>
            <person name="Lan Y."/>
            <person name="Juniper S.K."/>
            <person name="Young C.R."/>
            <person name="Angers B."/>
            <person name="Qian P.Y."/>
        </authorList>
    </citation>
    <scope>NUCLEOTIDE SEQUENCE</scope>
    <source>
        <strain evidence="1">R07B-5</strain>
    </source>
</reference>
<sequence>MAIALDTGATTNMIRASTARVYECKARVSSVRRTQASFLRNSDKTVILPGDYLELHTPCDVNTGSLWALEPRLDSLKPERASSLRDPLYQ</sequence>
<gene>
    <name evidence="1" type="ORF">NP493_7g09030</name>
</gene>